<sequence length="227" mass="27001">MKNIFGLCLLLCIVNLNAQDSGDHKTGFWYQYVGHNRVSEKMSVLTEVQLRYFEQSKNFQELVLRTGANYSFAKEVNITLGYAYLFTDDTFEEFPDEENIREHRIFEQVTLKQQFWEMYLEHRYVLEQRFLDFGDQNETQHRARYRLQLTLPLTNTFFVNLSDEVMLNLQEDIFNQNRLYAGLGVRVTNNLNVEAGFLKTHFSHANYERLLLGVTYNPDLRGFFKKK</sequence>
<name>A0A918IN47_9FLAO</name>
<evidence type="ECO:0000256" key="1">
    <source>
        <dbReference type="SAM" id="SignalP"/>
    </source>
</evidence>
<dbReference type="InterPro" id="IPR019619">
    <property type="entry name" value="DUF2490"/>
</dbReference>
<evidence type="ECO:0000313" key="2">
    <source>
        <dbReference type="EMBL" id="GGW21883.1"/>
    </source>
</evidence>
<feature type="chain" id="PRO_5037943571" description="DUF2490 domain-containing protein" evidence="1">
    <location>
        <begin position="19"/>
        <end position="227"/>
    </location>
</feature>
<comment type="caution">
    <text evidence="2">The sequence shown here is derived from an EMBL/GenBank/DDBJ whole genome shotgun (WGS) entry which is preliminary data.</text>
</comment>
<organism evidence="2 3">
    <name type="scientific">Arenibacter certesii</name>
    <dbReference type="NCBI Taxonomy" id="228955"/>
    <lineage>
        <taxon>Bacteria</taxon>
        <taxon>Pseudomonadati</taxon>
        <taxon>Bacteroidota</taxon>
        <taxon>Flavobacteriia</taxon>
        <taxon>Flavobacteriales</taxon>
        <taxon>Flavobacteriaceae</taxon>
        <taxon>Arenibacter</taxon>
    </lineage>
</organism>
<keyword evidence="1" id="KW-0732">Signal</keyword>
<dbReference type="Proteomes" id="UP000634668">
    <property type="component" value="Unassembled WGS sequence"/>
</dbReference>
<gene>
    <name evidence="2" type="ORF">GCM10007383_00780</name>
</gene>
<reference evidence="2" key="2">
    <citation type="submission" date="2020-09" db="EMBL/GenBank/DDBJ databases">
        <authorList>
            <person name="Sun Q."/>
            <person name="Kim S."/>
        </authorList>
    </citation>
    <scope>NUCLEOTIDE SEQUENCE</scope>
    <source>
        <strain evidence="2">KCTC 12113</strain>
    </source>
</reference>
<keyword evidence="3" id="KW-1185">Reference proteome</keyword>
<dbReference type="Pfam" id="PF10677">
    <property type="entry name" value="DUF2490"/>
    <property type="match status" value="1"/>
</dbReference>
<evidence type="ECO:0008006" key="4">
    <source>
        <dbReference type="Google" id="ProtNLM"/>
    </source>
</evidence>
<feature type="signal peptide" evidence="1">
    <location>
        <begin position="1"/>
        <end position="18"/>
    </location>
</feature>
<evidence type="ECO:0000313" key="3">
    <source>
        <dbReference type="Proteomes" id="UP000634668"/>
    </source>
</evidence>
<proteinExistence type="predicted"/>
<accession>A0A918IN47</accession>
<dbReference type="RefSeq" id="WP_026815087.1">
    <property type="nucleotide sequence ID" value="NZ_BMWP01000001.1"/>
</dbReference>
<protein>
    <recommendedName>
        <fullName evidence="4">DUF2490 domain-containing protein</fullName>
    </recommendedName>
</protein>
<reference evidence="2" key="1">
    <citation type="journal article" date="2014" name="Int. J. Syst. Evol. Microbiol.">
        <title>Complete genome sequence of Corynebacterium casei LMG S-19264T (=DSM 44701T), isolated from a smear-ripened cheese.</title>
        <authorList>
            <consortium name="US DOE Joint Genome Institute (JGI-PGF)"/>
            <person name="Walter F."/>
            <person name="Albersmeier A."/>
            <person name="Kalinowski J."/>
            <person name="Ruckert C."/>
        </authorList>
    </citation>
    <scope>NUCLEOTIDE SEQUENCE</scope>
    <source>
        <strain evidence="2">KCTC 12113</strain>
    </source>
</reference>
<dbReference type="AlphaFoldDB" id="A0A918IN47"/>
<dbReference type="EMBL" id="BMWP01000001">
    <property type="protein sequence ID" value="GGW21883.1"/>
    <property type="molecule type" value="Genomic_DNA"/>
</dbReference>